<dbReference type="InterPro" id="IPR036259">
    <property type="entry name" value="MFS_trans_sf"/>
</dbReference>
<name>A0A4U0PCJ1_9NEIS</name>
<feature type="transmembrane region" description="Helical" evidence="4">
    <location>
        <begin position="152"/>
        <end position="169"/>
    </location>
</feature>
<feature type="transmembrane region" description="Helical" evidence="4">
    <location>
        <begin position="371"/>
        <end position="389"/>
    </location>
</feature>
<dbReference type="PANTHER" id="PTHR23518">
    <property type="entry name" value="C-METHYLTRANSFERASE"/>
    <property type="match status" value="1"/>
</dbReference>
<keyword evidence="7" id="KW-1185">Reference proteome</keyword>
<dbReference type="PANTHER" id="PTHR23518:SF2">
    <property type="entry name" value="MAJOR FACILITATOR SUPERFAMILY TRANSPORTER"/>
    <property type="match status" value="1"/>
</dbReference>
<dbReference type="RefSeq" id="WP_136774861.1">
    <property type="nucleotide sequence ID" value="NZ_CP156074.1"/>
</dbReference>
<dbReference type="SUPFAM" id="SSF103473">
    <property type="entry name" value="MFS general substrate transporter"/>
    <property type="match status" value="1"/>
</dbReference>
<keyword evidence="3 4" id="KW-0472">Membrane</keyword>
<dbReference type="Pfam" id="PF07690">
    <property type="entry name" value="MFS_1"/>
    <property type="match status" value="2"/>
</dbReference>
<evidence type="ECO:0000256" key="2">
    <source>
        <dbReference type="ARBA" id="ARBA00022989"/>
    </source>
</evidence>
<dbReference type="InterPro" id="IPR020846">
    <property type="entry name" value="MFS_dom"/>
</dbReference>
<feature type="transmembrane region" description="Helical" evidence="4">
    <location>
        <begin position="84"/>
        <end position="102"/>
    </location>
</feature>
<feature type="transmembrane region" description="Helical" evidence="4">
    <location>
        <begin position="277"/>
        <end position="297"/>
    </location>
</feature>
<protein>
    <submittedName>
        <fullName evidence="6">MFS transporter</fullName>
    </submittedName>
</protein>
<dbReference type="EMBL" id="SUMF01000037">
    <property type="protein sequence ID" value="TJZ65443.1"/>
    <property type="molecule type" value="Genomic_DNA"/>
</dbReference>
<evidence type="ECO:0000259" key="5">
    <source>
        <dbReference type="PROSITE" id="PS50850"/>
    </source>
</evidence>
<feature type="transmembrane region" description="Helical" evidence="4">
    <location>
        <begin position="108"/>
        <end position="131"/>
    </location>
</feature>
<feature type="transmembrane region" description="Helical" evidence="4">
    <location>
        <begin position="342"/>
        <end position="365"/>
    </location>
</feature>
<dbReference type="Gene3D" id="1.20.1250.20">
    <property type="entry name" value="MFS general substrate transporter like domains"/>
    <property type="match status" value="2"/>
</dbReference>
<keyword evidence="2 4" id="KW-1133">Transmembrane helix</keyword>
<comment type="caution">
    <text evidence="6">The sequence shown here is derived from an EMBL/GenBank/DDBJ whole genome shotgun (WGS) entry which is preliminary data.</text>
</comment>
<feature type="transmembrane region" description="Helical" evidence="4">
    <location>
        <begin position="24"/>
        <end position="45"/>
    </location>
</feature>
<evidence type="ECO:0000256" key="4">
    <source>
        <dbReference type="SAM" id="Phobius"/>
    </source>
</evidence>
<dbReference type="GO" id="GO:0022857">
    <property type="term" value="F:transmembrane transporter activity"/>
    <property type="evidence" value="ECO:0007669"/>
    <property type="project" value="InterPro"/>
</dbReference>
<proteinExistence type="predicted"/>
<feature type="domain" description="Major facilitator superfamily (MFS) profile" evidence="5">
    <location>
        <begin position="215"/>
        <end position="404"/>
    </location>
</feature>
<organism evidence="6 7">
    <name type="scientific">Chitiniphilus eburneus</name>
    <dbReference type="NCBI Taxonomy" id="2571148"/>
    <lineage>
        <taxon>Bacteria</taxon>
        <taxon>Pseudomonadati</taxon>
        <taxon>Pseudomonadota</taxon>
        <taxon>Betaproteobacteria</taxon>
        <taxon>Neisseriales</taxon>
        <taxon>Chitinibacteraceae</taxon>
        <taxon>Chitiniphilus</taxon>
    </lineage>
</organism>
<evidence type="ECO:0000256" key="3">
    <source>
        <dbReference type="ARBA" id="ARBA00023136"/>
    </source>
</evidence>
<feature type="transmembrane region" description="Helical" evidence="4">
    <location>
        <begin position="51"/>
        <end position="72"/>
    </location>
</feature>
<evidence type="ECO:0000313" key="6">
    <source>
        <dbReference type="EMBL" id="TJZ65443.1"/>
    </source>
</evidence>
<dbReference type="AlphaFoldDB" id="A0A4U0PCJ1"/>
<dbReference type="PROSITE" id="PS50850">
    <property type="entry name" value="MFS"/>
    <property type="match status" value="1"/>
</dbReference>
<keyword evidence="1 4" id="KW-0812">Transmembrane</keyword>
<dbReference type="InterPro" id="IPR011701">
    <property type="entry name" value="MFS"/>
</dbReference>
<reference evidence="6 7" key="1">
    <citation type="submission" date="2019-04" db="EMBL/GenBank/DDBJ databases">
        <title>Chitiniphilus eburnea sp. nov., a novel chitinolytic bacterium isolated from aquaculture sludge.</title>
        <authorList>
            <person name="Sheng M."/>
        </authorList>
    </citation>
    <scope>NUCLEOTIDE SEQUENCE [LARGE SCALE GENOMIC DNA]</scope>
    <source>
        <strain evidence="6 7">HX-2-15</strain>
    </source>
</reference>
<sequence>MRRRRRRVTEEIAMEVSKPGKGPFLAMMLACLPNGVMSFALPLYAHALGASAVQVGICFTLASMTQLLCRPAVGWWMDRGDKRLFLVLGCVLQGLAFWSYAASREVSMLYLSAVVAAVANSLVWTAALALVAGRDRHVGEGMGRLESASARGALIGAIPAFNAVGMFSLERSWSFIMAAFAVGAVVAALAAWRMVPRTPPDPHAAMPLPVPDRRCLYRLLLLALLTALAGGMVLPVLVLFLSERFGAPSSTIAAAYVPAALVLSILPAYAGRLVDRVGSTGPLVAGLGLMAVAMLLMPWMTHLSWLIALWVAEACGLALAVPAERKLVAGICGARGGTVFGLYATVANAATAVGPLVGGAAYQYLDHRAPFAVAAALLVLTAGLYLRWFGAGVHRSVGVAGVAS</sequence>
<dbReference type="OrthoDB" id="9775268at2"/>
<feature type="transmembrane region" description="Helical" evidence="4">
    <location>
        <begin position="175"/>
        <end position="195"/>
    </location>
</feature>
<evidence type="ECO:0000313" key="7">
    <source>
        <dbReference type="Proteomes" id="UP000310016"/>
    </source>
</evidence>
<evidence type="ECO:0000256" key="1">
    <source>
        <dbReference type="ARBA" id="ARBA00022692"/>
    </source>
</evidence>
<dbReference type="CDD" id="cd17325">
    <property type="entry name" value="MFS_MdtG_SLC18_like"/>
    <property type="match status" value="1"/>
</dbReference>
<feature type="transmembrane region" description="Helical" evidence="4">
    <location>
        <begin position="216"/>
        <end position="241"/>
    </location>
</feature>
<accession>A0A4U0PCJ1</accession>
<feature type="transmembrane region" description="Helical" evidence="4">
    <location>
        <begin position="253"/>
        <end position="270"/>
    </location>
</feature>
<dbReference type="Proteomes" id="UP000310016">
    <property type="component" value="Unassembled WGS sequence"/>
</dbReference>
<gene>
    <name evidence="6" type="ORF">FAZ21_18230</name>
</gene>